<name>A0A1X7AIU3_9GAMM</name>
<dbReference type="EMBL" id="FWPT01000003">
    <property type="protein sequence ID" value="SMA44371.1"/>
    <property type="molecule type" value="Genomic_DNA"/>
</dbReference>
<gene>
    <name evidence="2" type="ORF">EHSB41UT_01787</name>
</gene>
<evidence type="ECO:0000313" key="3">
    <source>
        <dbReference type="Proteomes" id="UP000196573"/>
    </source>
</evidence>
<keyword evidence="1" id="KW-1133">Transmembrane helix</keyword>
<sequence length="76" mass="8588">MKAPAAFFKFSHLIRSLSIIVSLFALGYLLGKNLARDAPLYTFDRPVLIALYISFLFIIRLPSKRSVQQGKSVETQ</sequence>
<organism evidence="2 3">
    <name type="scientific">Parendozoicomonas haliclonae</name>
    <dbReference type="NCBI Taxonomy" id="1960125"/>
    <lineage>
        <taxon>Bacteria</taxon>
        <taxon>Pseudomonadati</taxon>
        <taxon>Pseudomonadota</taxon>
        <taxon>Gammaproteobacteria</taxon>
        <taxon>Oceanospirillales</taxon>
        <taxon>Endozoicomonadaceae</taxon>
        <taxon>Parendozoicomonas</taxon>
    </lineage>
</organism>
<reference evidence="2 3" key="1">
    <citation type="submission" date="2017-03" db="EMBL/GenBank/DDBJ databases">
        <authorList>
            <person name="Afonso C.L."/>
            <person name="Miller P.J."/>
            <person name="Scott M.A."/>
            <person name="Spackman E."/>
            <person name="Goraichik I."/>
            <person name="Dimitrov K.M."/>
            <person name="Suarez D.L."/>
            <person name="Swayne D.E."/>
        </authorList>
    </citation>
    <scope>NUCLEOTIDE SEQUENCE [LARGE SCALE GENOMIC DNA]</scope>
    <source>
        <strain evidence="2">SB41UT1</strain>
    </source>
</reference>
<feature type="transmembrane region" description="Helical" evidence="1">
    <location>
        <begin position="43"/>
        <end position="61"/>
    </location>
</feature>
<dbReference type="Proteomes" id="UP000196573">
    <property type="component" value="Unassembled WGS sequence"/>
</dbReference>
<dbReference type="AlphaFoldDB" id="A0A1X7AIU3"/>
<evidence type="ECO:0000256" key="1">
    <source>
        <dbReference type="SAM" id="Phobius"/>
    </source>
</evidence>
<keyword evidence="1" id="KW-0812">Transmembrane</keyword>
<evidence type="ECO:0000313" key="2">
    <source>
        <dbReference type="EMBL" id="SMA44371.1"/>
    </source>
</evidence>
<accession>A0A1X7AIU3</accession>
<protein>
    <submittedName>
        <fullName evidence="2">Uncharacterized protein</fullName>
    </submittedName>
</protein>
<feature type="transmembrane region" description="Helical" evidence="1">
    <location>
        <begin position="12"/>
        <end position="31"/>
    </location>
</feature>
<keyword evidence="1" id="KW-0472">Membrane</keyword>
<proteinExistence type="predicted"/>
<keyword evidence="3" id="KW-1185">Reference proteome</keyword>